<comment type="caution">
    <text evidence="6">The sequence shown here is derived from an EMBL/GenBank/DDBJ whole genome shotgun (WGS) entry which is preliminary data.</text>
</comment>
<dbReference type="InterPro" id="IPR006664">
    <property type="entry name" value="OMP_bac"/>
</dbReference>
<sequence length="588" mass="65365">MSCALRRALWGLACVLAAVLCWFFFPLGKVSVALWLCVILVIAIIVWWWTGRVMREMSYQDSVCRLLAALPAASWRQPVVLTCGENVTALFTGEPLRITPQGCFICVPRQSEMSALVEAIITARPDWCTQISVLLTLFPELQQDQAVMTAQIREFRYQVACVAQLTACRPPVLIASYLDGDISPWFELQADRPMMTVCCEKQAAIGMNIWLTEGDTQQRVVRLQQTIAVAAWQRWMMENILSEFQLQDLTSQPCHPIAMALMFLPQTPQANNLWTKWLIAHTTLPRISHSISGAASVLPFPDAMLRLLPCHDGYSPRRRAVIWVIGLLTGFTCLALTASAWNNQRLLRQIRSDLQHYHAISMEDGGAKMQAFHQLKRNVALLEKYHRDGEPVRLGLGLYLGDHLYAPLMDVINHAVLPPALPKKDKVLPQTLSLNSLSLFDVGQSRLKAGSAKVLVNALMDIKAKPGWLIVITGHTDSTGDTEKNRALSLARAKAVRDWLLQTSDIPLACFAVQGEGATRPVATNSTAAGRAANRRVEIRLVPNAVACQRLQQVSGSLSTTTSPVQATSHTQKQESNYGYPRLFVVER</sequence>
<comment type="subcellular location">
    <subcellularLocation>
        <location evidence="1">Cell outer membrane</location>
    </subcellularLocation>
</comment>
<keyword evidence="4" id="KW-0812">Transmembrane</keyword>
<reference evidence="6 7" key="1">
    <citation type="submission" date="2015-12" db="EMBL/GenBank/DDBJ databases">
        <title>Genome comparisons provide insights into the role of secondary metabolites in the pathogenic phase of the Photorhabdus life cycle.</title>
        <authorList>
            <person name="Tobias N.J."/>
            <person name="Mishra B."/>
            <person name="Gupta D.K."/>
            <person name="Thines M."/>
            <person name="Stinear T.P."/>
            <person name="Bode H.B."/>
        </authorList>
    </citation>
    <scope>NUCLEOTIDE SEQUENCE [LARGE SCALE GENOMIC DNA]</scope>
    <source>
        <strain evidence="6 7">PB68.1</strain>
    </source>
</reference>
<dbReference type="PANTHER" id="PTHR30329">
    <property type="entry name" value="STATOR ELEMENT OF FLAGELLAR MOTOR COMPLEX"/>
    <property type="match status" value="1"/>
</dbReference>
<dbReference type="PANTHER" id="PTHR30329:SF20">
    <property type="entry name" value="EXPORTED PROTEIN"/>
    <property type="match status" value="1"/>
</dbReference>
<keyword evidence="4" id="KW-1133">Transmembrane helix</keyword>
<evidence type="ECO:0000313" key="7">
    <source>
        <dbReference type="Proteomes" id="UP000093476"/>
    </source>
</evidence>
<feature type="transmembrane region" description="Helical" evidence="4">
    <location>
        <begin position="31"/>
        <end position="50"/>
    </location>
</feature>
<dbReference type="CDD" id="cd07185">
    <property type="entry name" value="OmpA_C-like"/>
    <property type="match status" value="1"/>
</dbReference>
<dbReference type="AlphaFoldDB" id="A0A1C0U0Q9"/>
<dbReference type="InterPro" id="IPR036737">
    <property type="entry name" value="OmpA-like_sf"/>
</dbReference>
<accession>A0A1C0U0Q9</accession>
<dbReference type="InterPro" id="IPR050330">
    <property type="entry name" value="Bact_OuterMem_StrucFunc"/>
</dbReference>
<dbReference type="Gene3D" id="3.30.1330.60">
    <property type="entry name" value="OmpA-like domain"/>
    <property type="match status" value="1"/>
</dbReference>
<feature type="domain" description="OmpA-like" evidence="5">
    <location>
        <begin position="427"/>
        <end position="545"/>
    </location>
</feature>
<evidence type="ECO:0000256" key="3">
    <source>
        <dbReference type="PROSITE-ProRule" id="PRU00473"/>
    </source>
</evidence>
<dbReference type="Proteomes" id="UP000093476">
    <property type="component" value="Unassembled WGS sequence"/>
</dbReference>
<dbReference type="Pfam" id="PF00691">
    <property type="entry name" value="OmpA"/>
    <property type="match status" value="1"/>
</dbReference>
<dbReference type="PATRIC" id="fig|286156.4.peg.3767"/>
<evidence type="ECO:0000259" key="5">
    <source>
        <dbReference type="PROSITE" id="PS51123"/>
    </source>
</evidence>
<proteinExistence type="predicted"/>
<dbReference type="STRING" id="286156.Ppb6_03307"/>
<dbReference type="EMBL" id="LOMY01000127">
    <property type="protein sequence ID" value="OCQ51508.1"/>
    <property type="molecule type" value="Genomic_DNA"/>
</dbReference>
<dbReference type="SUPFAM" id="SSF103088">
    <property type="entry name" value="OmpA-like"/>
    <property type="match status" value="1"/>
</dbReference>
<name>A0A1C0U0Q9_9GAMM</name>
<keyword evidence="7" id="KW-1185">Reference proteome</keyword>
<dbReference type="GO" id="GO:0009279">
    <property type="term" value="C:cell outer membrane"/>
    <property type="evidence" value="ECO:0007669"/>
    <property type="project" value="UniProtKB-SubCell"/>
</dbReference>
<evidence type="ECO:0000313" key="6">
    <source>
        <dbReference type="EMBL" id="OCQ51508.1"/>
    </source>
</evidence>
<organism evidence="6 7">
    <name type="scientific">Photorhabdus australis subsp. thailandensis</name>
    <dbReference type="NCBI Taxonomy" id="2805096"/>
    <lineage>
        <taxon>Bacteria</taxon>
        <taxon>Pseudomonadati</taxon>
        <taxon>Pseudomonadota</taxon>
        <taxon>Gammaproteobacteria</taxon>
        <taxon>Enterobacterales</taxon>
        <taxon>Morganellaceae</taxon>
        <taxon>Photorhabdus</taxon>
    </lineage>
</organism>
<dbReference type="InterPro" id="IPR006665">
    <property type="entry name" value="OmpA-like"/>
</dbReference>
<feature type="transmembrane region" description="Helical" evidence="4">
    <location>
        <begin position="7"/>
        <end position="25"/>
    </location>
</feature>
<gene>
    <name evidence="6" type="primary">oprF</name>
    <name evidence="6" type="ORF">Ppb6_03307</name>
</gene>
<evidence type="ECO:0000256" key="2">
    <source>
        <dbReference type="ARBA" id="ARBA00023136"/>
    </source>
</evidence>
<protein>
    <submittedName>
        <fullName evidence="6">Outer membrane porin F</fullName>
    </submittedName>
</protein>
<evidence type="ECO:0000256" key="4">
    <source>
        <dbReference type="SAM" id="Phobius"/>
    </source>
</evidence>
<dbReference type="PROSITE" id="PS51123">
    <property type="entry name" value="OMPA_2"/>
    <property type="match status" value="1"/>
</dbReference>
<dbReference type="RefSeq" id="WP_065824042.1">
    <property type="nucleotide sequence ID" value="NZ_CAWMQZ010000127.1"/>
</dbReference>
<dbReference type="PRINTS" id="PR01021">
    <property type="entry name" value="OMPADOMAIN"/>
</dbReference>
<keyword evidence="2 3" id="KW-0472">Membrane</keyword>
<feature type="transmembrane region" description="Helical" evidence="4">
    <location>
        <begin position="320"/>
        <end position="341"/>
    </location>
</feature>
<evidence type="ECO:0000256" key="1">
    <source>
        <dbReference type="ARBA" id="ARBA00004442"/>
    </source>
</evidence>